<organism evidence="8 9">
    <name type="scientific">Tetrapyrgos nigripes</name>
    <dbReference type="NCBI Taxonomy" id="182062"/>
    <lineage>
        <taxon>Eukaryota</taxon>
        <taxon>Fungi</taxon>
        <taxon>Dikarya</taxon>
        <taxon>Basidiomycota</taxon>
        <taxon>Agaricomycotina</taxon>
        <taxon>Agaricomycetes</taxon>
        <taxon>Agaricomycetidae</taxon>
        <taxon>Agaricales</taxon>
        <taxon>Marasmiineae</taxon>
        <taxon>Marasmiaceae</taxon>
        <taxon>Tetrapyrgos</taxon>
    </lineage>
</organism>
<dbReference type="OrthoDB" id="269872at2759"/>
<sequence>MTLLSLLEKKWLRQAASSPAHFQSLLRRRRKGEPLQYIIGTQPFGPLNLRVRPPILIPRPETEHWAIQLADRIQNRPRRTLLDLGTGSGCISLLLTHLCPALSAHAVDVNPAAVELANENALLCSIDRFQAFQADFLHQDFPSHPSLSPPYDILVSNPPYIPLAEYLTLSDDVKKYEDPRALLGGNSGLDFYHAIARLAVRERFLSPDAIIALEVGHNQADAVSAILQSAKLRTDVWPDPWGIPRTIFAYR</sequence>
<dbReference type="InterPro" id="IPR004556">
    <property type="entry name" value="HemK-like"/>
</dbReference>
<dbReference type="Pfam" id="PF17827">
    <property type="entry name" value="PrmC_N"/>
    <property type="match status" value="1"/>
</dbReference>
<dbReference type="AlphaFoldDB" id="A0A8H5LV50"/>
<dbReference type="InterPro" id="IPR040758">
    <property type="entry name" value="PrmC_N"/>
</dbReference>
<evidence type="ECO:0000313" key="8">
    <source>
        <dbReference type="EMBL" id="KAF5370599.1"/>
    </source>
</evidence>
<dbReference type="InterPro" id="IPR029063">
    <property type="entry name" value="SAM-dependent_MTases_sf"/>
</dbReference>
<dbReference type="GO" id="GO:0102559">
    <property type="term" value="F:peptide chain release factor N(5)-glutamine methyltransferase activity"/>
    <property type="evidence" value="ECO:0007669"/>
    <property type="project" value="UniProtKB-EC"/>
</dbReference>
<protein>
    <recommendedName>
        <fullName evidence="1">peptide chain release factor N(5)-glutamine methyltransferase</fullName>
        <ecNumber evidence="1">2.1.1.297</ecNumber>
    </recommendedName>
</protein>
<name>A0A8H5LV50_9AGAR</name>
<dbReference type="PANTHER" id="PTHR18895">
    <property type="entry name" value="HEMK METHYLTRANSFERASE"/>
    <property type="match status" value="1"/>
</dbReference>
<evidence type="ECO:0000256" key="5">
    <source>
        <dbReference type="ARBA" id="ARBA00048391"/>
    </source>
</evidence>
<dbReference type="EMBL" id="JAACJM010000010">
    <property type="protein sequence ID" value="KAF5370599.1"/>
    <property type="molecule type" value="Genomic_DNA"/>
</dbReference>
<dbReference type="InterPro" id="IPR007848">
    <property type="entry name" value="Small_mtfrase_dom"/>
</dbReference>
<dbReference type="NCBIfam" id="TIGR00536">
    <property type="entry name" value="hemK_fam"/>
    <property type="match status" value="1"/>
</dbReference>
<dbReference type="PROSITE" id="PS00092">
    <property type="entry name" value="N6_MTASE"/>
    <property type="match status" value="1"/>
</dbReference>
<accession>A0A8H5LV50</accession>
<dbReference type="EC" id="2.1.1.297" evidence="1"/>
<evidence type="ECO:0000313" key="9">
    <source>
        <dbReference type="Proteomes" id="UP000559256"/>
    </source>
</evidence>
<dbReference type="GO" id="GO:0003676">
    <property type="term" value="F:nucleic acid binding"/>
    <property type="evidence" value="ECO:0007669"/>
    <property type="project" value="InterPro"/>
</dbReference>
<evidence type="ECO:0000256" key="2">
    <source>
        <dbReference type="ARBA" id="ARBA00022603"/>
    </source>
</evidence>
<proteinExistence type="predicted"/>
<dbReference type="Proteomes" id="UP000559256">
    <property type="component" value="Unassembled WGS sequence"/>
</dbReference>
<keyword evidence="2" id="KW-0489">Methyltransferase</keyword>
<evidence type="ECO:0000256" key="3">
    <source>
        <dbReference type="ARBA" id="ARBA00022679"/>
    </source>
</evidence>
<dbReference type="GO" id="GO:0005739">
    <property type="term" value="C:mitochondrion"/>
    <property type="evidence" value="ECO:0007669"/>
    <property type="project" value="TreeGrafter"/>
</dbReference>
<reference evidence="8 9" key="1">
    <citation type="journal article" date="2020" name="ISME J.">
        <title>Uncovering the hidden diversity of litter-decomposition mechanisms in mushroom-forming fungi.</title>
        <authorList>
            <person name="Floudas D."/>
            <person name="Bentzer J."/>
            <person name="Ahren D."/>
            <person name="Johansson T."/>
            <person name="Persson P."/>
            <person name="Tunlid A."/>
        </authorList>
    </citation>
    <scope>NUCLEOTIDE SEQUENCE [LARGE SCALE GENOMIC DNA]</scope>
    <source>
        <strain evidence="8 9">CBS 291.85</strain>
    </source>
</reference>
<comment type="catalytic activity">
    <reaction evidence="5">
        <text>L-glutaminyl-[peptide chain release factor] + S-adenosyl-L-methionine = N(5)-methyl-L-glutaminyl-[peptide chain release factor] + S-adenosyl-L-homocysteine + H(+)</text>
        <dbReference type="Rhea" id="RHEA:42896"/>
        <dbReference type="Rhea" id="RHEA-COMP:10271"/>
        <dbReference type="Rhea" id="RHEA-COMP:10272"/>
        <dbReference type="ChEBI" id="CHEBI:15378"/>
        <dbReference type="ChEBI" id="CHEBI:30011"/>
        <dbReference type="ChEBI" id="CHEBI:57856"/>
        <dbReference type="ChEBI" id="CHEBI:59789"/>
        <dbReference type="ChEBI" id="CHEBI:61891"/>
        <dbReference type="EC" id="2.1.1.297"/>
    </reaction>
</comment>
<dbReference type="Pfam" id="PF05175">
    <property type="entry name" value="MTS"/>
    <property type="match status" value="1"/>
</dbReference>
<dbReference type="InterPro" id="IPR050320">
    <property type="entry name" value="N5-glutamine_MTase"/>
</dbReference>
<dbReference type="CDD" id="cd02440">
    <property type="entry name" value="AdoMet_MTases"/>
    <property type="match status" value="1"/>
</dbReference>
<dbReference type="SUPFAM" id="SSF53335">
    <property type="entry name" value="S-adenosyl-L-methionine-dependent methyltransferases"/>
    <property type="match status" value="1"/>
</dbReference>
<feature type="domain" description="Release factor glutamine methyltransferase N-terminal" evidence="7">
    <location>
        <begin position="20"/>
        <end position="40"/>
    </location>
</feature>
<gene>
    <name evidence="8" type="ORF">D9758_001923</name>
</gene>
<evidence type="ECO:0000256" key="1">
    <source>
        <dbReference type="ARBA" id="ARBA00012771"/>
    </source>
</evidence>
<feature type="domain" description="Methyltransferase small" evidence="6">
    <location>
        <begin position="69"/>
        <end position="160"/>
    </location>
</feature>
<evidence type="ECO:0000259" key="7">
    <source>
        <dbReference type="Pfam" id="PF17827"/>
    </source>
</evidence>
<dbReference type="InterPro" id="IPR002052">
    <property type="entry name" value="DNA_methylase_N6_adenine_CS"/>
</dbReference>
<keyword evidence="9" id="KW-1185">Reference proteome</keyword>
<dbReference type="GO" id="GO:0032259">
    <property type="term" value="P:methylation"/>
    <property type="evidence" value="ECO:0007669"/>
    <property type="project" value="UniProtKB-KW"/>
</dbReference>
<comment type="caution">
    <text evidence="8">The sequence shown here is derived from an EMBL/GenBank/DDBJ whole genome shotgun (WGS) entry which is preliminary data.</text>
</comment>
<evidence type="ECO:0000259" key="6">
    <source>
        <dbReference type="Pfam" id="PF05175"/>
    </source>
</evidence>
<keyword evidence="3" id="KW-0808">Transferase</keyword>
<dbReference type="Gene3D" id="3.40.50.150">
    <property type="entry name" value="Vaccinia Virus protein VP39"/>
    <property type="match status" value="1"/>
</dbReference>
<evidence type="ECO:0000256" key="4">
    <source>
        <dbReference type="ARBA" id="ARBA00022691"/>
    </source>
</evidence>
<keyword evidence="4" id="KW-0949">S-adenosyl-L-methionine</keyword>
<dbReference type="PANTHER" id="PTHR18895:SF74">
    <property type="entry name" value="MTRF1L RELEASE FACTOR GLUTAMINE METHYLTRANSFERASE"/>
    <property type="match status" value="1"/>
</dbReference>
<dbReference type="Gene3D" id="1.10.8.10">
    <property type="entry name" value="DNA helicase RuvA subunit, C-terminal domain"/>
    <property type="match status" value="1"/>
</dbReference>